<dbReference type="InterPro" id="IPR000594">
    <property type="entry name" value="ThiF_NAD_FAD-bd"/>
</dbReference>
<dbReference type="NCBIfam" id="TIGR03736">
    <property type="entry name" value="PRTRC_ThiF"/>
    <property type="match status" value="1"/>
</dbReference>
<dbReference type="RefSeq" id="WP_168961094.1">
    <property type="nucleotide sequence ID" value="NZ_JABAEW010000001.1"/>
</dbReference>
<dbReference type="GO" id="GO:0008641">
    <property type="term" value="F:ubiquitin-like modifier activating enzyme activity"/>
    <property type="evidence" value="ECO:0007669"/>
    <property type="project" value="InterPro"/>
</dbReference>
<sequence>MKHHTPPEFHTKPVYIELAGAGATGSLILAGLVRLHLAMLELGHPYGLRVRCWDPDTISHANIGRQLFVESEIGRNKAVTLITRYNYHFGLDWSAKPERFSPDQYCNSGNLIVISAVDSRKSRAEISAANREYPKAYWIDCGCGLDYGQVFCGNGSPELPYPWVKHPELIDTSQDKPGRSSCSIADSLEHHGLFINQFIATGVLEFVWQLFRNGGLDYSELYFNIKTGRMMPVMIELPEKQEIKCNAA</sequence>
<dbReference type="AlphaFoldDB" id="A0A848ATM8"/>
<dbReference type="Proteomes" id="UP000576225">
    <property type="component" value="Unassembled WGS sequence"/>
</dbReference>
<dbReference type="Pfam" id="PF00899">
    <property type="entry name" value="ThiF"/>
    <property type="match status" value="1"/>
</dbReference>
<accession>A0A848ATM8</accession>
<evidence type="ECO:0000259" key="1">
    <source>
        <dbReference type="Pfam" id="PF00899"/>
    </source>
</evidence>
<evidence type="ECO:0000313" key="2">
    <source>
        <dbReference type="EMBL" id="NMD84970.1"/>
    </source>
</evidence>
<reference evidence="2 3" key="1">
    <citation type="submission" date="2020-04" db="EMBL/GenBank/DDBJ databases">
        <authorList>
            <person name="Hitch T.C.A."/>
            <person name="Wylensek D."/>
            <person name="Clavel T."/>
        </authorList>
    </citation>
    <scope>NUCLEOTIDE SEQUENCE [LARGE SCALE GENOMIC DNA]</scope>
    <source>
        <strain evidence="2 3">COR2-253-APC-1A</strain>
    </source>
</reference>
<dbReference type="InterPro" id="IPR035985">
    <property type="entry name" value="Ubiquitin-activating_enz"/>
</dbReference>
<gene>
    <name evidence="2" type="ORF">HF882_00070</name>
</gene>
<proteinExistence type="predicted"/>
<evidence type="ECO:0000313" key="3">
    <source>
        <dbReference type="Proteomes" id="UP000576225"/>
    </source>
</evidence>
<feature type="domain" description="THIF-type NAD/FAD binding fold" evidence="1">
    <location>
        <begin position="16"/>
        <end position="154"/>
    </location>
</feature>
<dbReference type="SUPFAM" id="SSF69572">
    <property type="entry name" value="Activating enzymes of the ubiquitin-like proteins"/>
    <property type="match status" value="1"/>
</dbReference>
<name>A0A848ATM8_9BACT</name>
<dbReference type="Gene3D" id="3.40.50.720">
    <property type="entry name" value="NAD(P)-binding Rossmann-like Domain"/>
    <property type="match status" value="1"/>
</dbReference>
<protein>
    <submittedName>
        <fullName evidence="2">PRTRC system ThiF family protein</fullName>
    </submittedName>
</protein>
<organism evidence="2 3">
    <name type="scientific">Victivallis vadensis</name>
    <dbReference type="NCBI Taxonomy" id="172901"/>
    <lineage>
        <taxon>Bacteria</taxon>
        <taxon>Pseudomonadati</taxon>
        <taxon>Lentisphaerota</taxon>
        <taxon>Lentisphaeria</taxon>
        <taxon>Victivallales</taxon>
        <taxon>Victivallaceae</taxon>
        <taxon>Victivallis</taxon>
    </lineage>
</organism>
<comment type="caution">
    <text evidence="2">The sequence shown here is derived from an EMBL/GenBank/DDBJ whole genome shotgun (WGS) entry which is preliminary data.</text>
</comment>
<dbReference type="CDD" id="cd01483">
    <property type="entry name" value="E1_enzyme_family"/>
    <property type="match status" value="1"/>
</dbReference>
<dbReference type="InterPro" id="IPR022500">
    <property type="entry name" value="PRTRC_ThiF"/>
</dbReference>
<dbReference type="EMBL" id="JABAEW010000001">
    <property type="protein sequence ID" value="NMD84970.1"/>
    <property type="molecule type" value="Genomic_DNA"/>
</dbReference>